<protein>
    <submittedName>
        <fullName evidence="1">Uncharacterized protein</fullName>
    </submittedName>
</protein>
<geneLocation type="plasmid" evidence="1">
    <name>unnamed1</name>
</geneLocation>
<evidence type="ECO:0000313" key="2">
    <source>
        <dbReference type="Proteomes" id="UP000276254"/>
    </source>
</evidence>
<dbReference type="AlphaFoldDB" id="A0A494TCG4"/>
<sequence>MEKAAPKPPRRSKITIPRHAHPIAKLVFSLMMATATTYDVLESRSGVLRQTLKSYRVEKFPSLRSAEALLGSFGWNLTPTPPLSSLSPETLTAIEAISLDFRTDDQVIAAAMLYATTYPKPYSGEGRAPLIEHGHGYWITPELKGQI</sequence>
<gene>
    <name evidence="1" type="ORF">D3Y57_02480</name>
</gene>
<dbReference type="OrthoDB" id="8235197at2"/>
<dbReference type="Proteomes" id="UP000276254">
    <property type="component" value="Plasmid unnamed1"/>
</dbReference>
<reference evidence="1 2" key="1">
    <citation type="submission" date="2018-09" db="EMBL/GenBank/DDBJ databases">
        <title>Sphingomonas peninsula sp. nov., isolated from fildes peninsula, Antarctic soil.</title>
        <authorList>
            <person name="Yingchao G."/>
        </authorList>
    </citation>
    <scope>NUCLEOTIDE SEQUENCE [LARGE SCALE GENOMIC DNA]</scope>
    <source>
        <strain evidence="1 2">YZ-8</strain>
        <plasmid evidence="1 2">unnamed1</plasmid>
    </source>
</reference>
<dbReference type="KEGG" id="spha:D3Y57_02480"/>
<name>A0A494TCG4_SPHPE</name>
<keyword evidence="1" id="KW-0614">Plasmid</keyword>
<dbReference type="EMBL" id="CP032828">
    <property type="protein sequence ID" value="AYJ84944.1"/>
    <property type="molecule type" value="Genomic_DNA"/>
</dbReference>
<organism evidence="1 2">
    <name type="scientific">Sphingomonas paeninsulae</name>
    <dbReference type="NCBI Taxonomy" id="2319844"/>
    <lineage>
        <taxon>Bacteria</taxon>
        <taxon>Pseudomonadati</taxon>
        <taxon>Pseudomonadota</taxon>
        <taxon>Alphaproteobacteria</taxon>
        <taxon>Sphingomonadales</taxon>
        <taxon>Sphingomonadaceae</taxon>
        <taxon>Sphingomonas</taxon>
    </lineage>
</organism>
<dbReference type="GeneID" id="39491994"/>
<accession>A0A494TCG4</accession>
<dbReference type="RefSeq" id="WP_121151037.1">
    <property type="nucleotide sequence ID" value="NZ_CP032828.1"/>
</dbReference>
<evidence type="ECO:0000313" key="1">
    <source>
        <dbReference type="EMBL" id="AYJ84944.1"/>
    </source>
</evidence>
<keyword evidence="2" id="KW-1185">Reference proteome</keyword>
<proteinExistence type="predicted"/>